<dbReference type="Proteomes" id="UP001139000">
    <property type="component" value="Unassembled WGS sequence"/>
</dbReference>
<gene>
    <name evidence="2" type="ORF">LXM26_12500</name>
</gene>
<evidence type="ECO:0000313" key="3">
    <source>
        <dbReference type="Proteomes" id="UP001139000"/>
    </source>
</evidence>
<dbReference type="EMBL" id="JAJTTC010000002">
    <property type="protein sequence ID" value="MCF0062317.1"/>
    <property type="molecule type" value="Genomic_DNA"/>
</dbReference>
<sequence length="70" mass="7342">MPNIENRDPSGSVKAGTTLSVTNASSENEAILAVENYLRVNKGEGLEMSLPTKGDDGSYLIKLEDATAAS</sequence>
<proteinExistence type="predicted"/>
<keyword evidence="3" id="KW-1185">Reference proteome</keyword>
<reference evidence="2" key="1">
    <citation type="submission" date="2021-12" db="EMBL/GenBank/DDBJ databases">
        <title>Novel species in genus Dyadobacter.</title>
        <authorList>
            <person name="Ma C."/>
        </authorList>
    </citation>
    <scope>NUCLEOTIDE SEQUENCE</scope>
    <source>
        <strain evidence="2">LJ419</strain>
    </source>
</reference>
<name>A0A9X1PJ26_9BACT</name>
<dbReference type="AlphaFoldDB" id="A0A9X1PJ26"/>
<evidence type="ECO:0000256" key="1">
    <source>
        <dbReference type="SAM" id="MobiDB-lite"/>
    </source>
</evidence>
<comment type="caution">
    <text evidence="2">The sequence shown here is derived from an EMBL/GenBank/DDBJ whole genome shotgun (WGS) entry which is preliminary data.</text>
</comment>
<protein>
    <submittedName>
        <fullName evidence="2">Uncharacterized protein</fullName>
    </submittedName>
</protein>
<dbReference type="RefSeq" id="WP_234602314.1">
    <property type="nucleotide sequence ID" value="NZ_CP094997.1"/>
</dbReference>
<feature type="compositionally biased region" description="Polar residues" evidence="1">
    <location>
        <begin position="15"/>
        <end position="26"/>
    </location>
</feature>
<accession>A0A9X1PJ26</accession>
<organism evidence="2 3">
    <name type="scientific">Dyadobacter chenwenxiniae</name>
    <dbReference type="NCBI Taxonomy" id="2906456"/>
    <lineage>
        <taxon>Bacteria</taxon>
        <taxon>Pseudomonadati</taxon>
        <taxon>Bacteroidota</taxon>
        <taxon>Cytophagia</taxon>
        <taxon>Cytophagales</taxon>
        <taxon>Spirosomataceae</taxon>
        <taxon>Dyadobacter</taxon>
    </lineage>
</organism>
<evidence type="ECO:0000313" key="2">
    <source>
        <dbReference type="EMBL" id="MCF0062317.1"/>
    </source>
</evidence>
<feature type="region of interest" description="Disordered" evidence="1">
    <location>
        <begin position="1"/>
        <end position="26"/>
    </location>
</feature>